<evidence type="ECO:0000256" key="10">
    <source>
        <dbReference type="ARBA" id="ARBA00022801"/>
    </source>
</evidence>
<comment type="subcellular location">
    <subcellularLocation>
        <location evidence="3">Cytoplasm</location>
    </subcellularLocation>
</comment>
<dbReference type="CDD" id="cd09603">
    <property type="entry name" value="M1_APN_like"/>
    <property type="match status" value="1"/>
</dbReference>
<dbReference type="PRINTS" id="PR00756">
    <property type="entry name" value="ALADIPTASE"/>
</dbReference>
<sequence>MPRPGEPALTEHTKSSGLPMTVEQRAVRFAHADLAIEVKPESHAIEGVATLTFVPDRVLTGMALDLDRNLPISAIAVDGVAVDAKDWSNPEGRLTIKLPKPAMPRKPFTIRIAYGGQPHVAVKAPWDGGFVWSKTADGQPWIATAVEGEGCDLFWPCIDHPMGEPALVDLHITVPAALSAPANGVLIGVRDAGQGRRTWDWRVKHPNTYAIALDIGPFGLLHGFYNSRFGNRIPLQLWYLKGHEKQARGLYAEFGPTLDFFESMIGPYPFGDEKLGVVETPHKGMEHQTINAYGNDYAKDISGYDWLFQHEFSHEWFGNQLTNRSWDDYWLHEGYGSYMQPLYGQWRGGDYEYLGELRDQSKRMLNKHPIVTGHPLTEDDVYSEKTGPGIDIYMKASWMLHTLRGLIGDKAFFEVTRRIVYGRPDPRPGNFAPRYASTPDYIRIVDSVTRQKLDWFFDVYLRSAKLPELAQRRTGNRLDLWWRTPGGKPFPMPIEVQVGESITRVAMTGGKGSLVVPAGAHVVIDPMARVLRRSTDQEAYRVWQDAADAKKKAAKG</sequence>
<dbReference type="RefSeq" id="WP_341786359.1">
    <property type="nucleotide sequence ID" value="NZ_JAAOZC010000007.1"/>
</dbReference>
<keyword evidence="14" id="KW-0031">Aminopeptidase</keyword>
<organism evidence="14 15">
    <name type="scientific">Sphingomonas vulcanisoli</name>
    <dbReference type="NCBI Taxonomy" id="1658060"/>
    <lineage>
        <taxon>Bacteria</taxon>
        <taxon>Pseudomonadati</taxon>
        <taxon>Pseudomonadota</taxon>
        <taxon>Alphaproteobacteria</taxon>
        <taxon>Sphingomonadales</taxon>
        <taxon>Sphingomonadaceae</taxon>
        <taxon>Sphingomonas</taxon>
    </lineage>
</organism>
<dbReference type="GO" id="GO:0004177">
    <property type="term" value="F:aminopeptidase activity"/>
    <property type="evidence" value="ECO:0007669"/>
    <property type="project" value="UniProtKB-KW"/>
</dbReference>
<dbReference type="EMBL" id="JAAOZC010000007">
    <property type="protein sequence ID" value="NIJ09040.1"/>
    <property type="molecule type" value="Genomic_DNA"/>
</dbReference>
<dbReference type="InterPro" id="IPR027268">
    <property type="entry name" value="Peptidase_M4/M1_CTD_sf"/>
</dbReference>
<evidence type="ECO:0000256" key="2">
    <source>
        <dbReference type="ARBA" id="ARBA00001947"/>
    </source>
</evidence>
<dbReference type="Gene3D" id="1.10.390.10">
    <property type="entry name" value="Neutral Protease Domain 2"/>
    <property type="match status" value="1"/>
</dbReference>
<evidence type="ECO:0000256" key="4">
    <source>
        <dbReference type="ARBA" id="ARBA00010136"/>
    </source>
</evidence>
<dbReference type="Proteomes" id="UP000727456">
    <property type="component" value="Unassembled WGS sequence"/>
</dbReference>
<evidence type="ECO:0000256" key="3">
    <source>
        <dbReference type="ARBA" id="ARBA00004496"/>
    </source>
</evidence>
<gene>
    <name evidence="14" type="ORF">FHS31_002670</name>
</gene>
<keyword evidence="10" id="KW-0378">Hydrolase</keyword>
<keyword evidence="9" id="KW-0479">Metal-binding</keyword>
<dbReference type="PANTHER" id="PTHR45726:SF3">
    <property type="entry name" value="LEUKOTRIENE A-4 HYDROLASE"/>
    <property type="match status" value="1"/>
</dbReference>
<evidence type="ECO:0000313" key="15">
    <source>
        <dbReference type="Proteomes" id="UP000727456"/>
    </source>
</evidence>
<dbReference type="Gene3D" id="2.60.40.1730">
    <property type="entry name" value="tricorn interacting facor f3 domain"/>
    <property type="match status" value="1"/>
</dbReference>
<dbReference type="InterPro" id="IPR014782">
    <property type="entry name" value="Peptidase_M1_dom"/>
</dbReference>
<dbReference type="SUPFAM" id="SSF55486">
    <property type="entry name" value="Metalloproteases ('zincins'), catalytic domain"/>
    <property type="match status" value="1"/>
</dbReference>
<keyword evidence="15" id="KW-1185">Reference proteome</keyword>
<proteinExistence type="inferred from homology"/>
<evidence type="ECO:0000259" key="13">
    <source>
        <dbReference type="Pfam" id="PF01433"/>
    </source>
</evidence>
<feature type="domain" description="Peptidase M1 membrane alanine aminopeptidase" evidence="13">
    <location>
        <begin position="307"/>
        <end position="418"/>
    </location>
</feature>
<comment type="catalytic activity">
    <reaction evidence="1">
        <text>Release of an N-terminal amino acid, Xaa-|-Yaa- from a peptide, amide or arylamide. Xaa is preferably Ala, but may be most amino acids including Pro (slow action). When a terminal hydrophobic residue is followed by a prolyl residue, the two may be released as an intact Xaa-Pro dipeptide.</text>
        <dbReference type="EC" id="3.4.11.2"/>
    </reaction>
</comment>
<comment type="cofactor">
    <cofactor evidence="2">
        <name>Zn(2+)</name>
        <dbReference type="ChEBI" id="CHEBI:29105"/>
    </cofactor>
</comment>
<evidence type="ECO:0000256" key="12">
    <source>
        <dbReference type="ARBA" id="ARBA00023049"/>
    </source>
</evidence>
<accession>A0ABX0TZ67</accession>
<keyword evidence="11" id="KW-0862">Zinc</keyword>
<dbReference type="SUPFAM" id="SSF63737">
    <property type="entry name" value="Leukotriene A4 hydrolase N-terminal domain"/>
    <property type="match status" value="1"/>
</dbReference>
<keyword evidence="8" id="KW-0645">Protease</keyword>
<evidence type="ECO:0000313" key="14">
    <source>
        <dbReference type="EMBL" id="NIJ09040.1"/>
    </source>
</evidence>
<evidence type="ECO:0000256" key="1">
    <source>
        <dbReference type="ARBA" id="ARBA00000098"/>
    </source>
</evidence>
<evidence type="ECO:0000256" key="5">
    <source>
        <dbReference type="ARBA" id="ARBA00012564"/>
    </source>
</evidence>
<comment type="caution">
    <text evidence="14">The sequence shown here is derived from an EMBL/GenBank/DDBJ whole genome shotgun (WGS) entry which is preliminary data.</text>
</comment>
<dbReference type="InterPro" id="IPR034015">
    <property type="entry name" value="M1_LTA4H"/>
</dbReference>
<protein>
    <recommendedName>
        <fullName evidence="6">Aminopeptidase N</fullName>
        <ecNumber evidence="5">3.4.11.2</ecNumber>
    </recommendedName>
</protein>
<dbReference type="InterPro" id="IPR042097">
    <property type="entry name" value="Aminopeptidase_N-like_N_sf"/>
</dbReference>
<dbReference type="PANTHER" id="PTHR45726">
    <property type="entry name" value="LEUKOTRIENE A-4 HYDROLASE"/>
    <property type="match status" value="1"/>
</dbReference>
<evidence type="ECO:0000256" key="11">
    <source>
        <dbReference type="ARBA" id="ARBA00022833"/>
    </source>
</evidence>
<dbReference type="Pfam" id="PF01433">
    <property type="entry name" value="Peptidase_M1"/>
    <property type="match status" value="1"/>
</dbReference>
<evidence type="ECO:0000256" key="7">
    <source>
        <dbReference type="ARBA" id="ARBA00022490"/>
    </source>
</evidence>
<dbReference type="InterPro" id="IPR001930">
    <property type="entry name" value="Peptidase_M1"/>
</dbReference>
<evidence type="ECO:0000256" key="9">
    <source>
        <dbReference type="ARBA" id="ARBA00022723"/>
    </source>
</evidence>
<evidence type="ECO:0000256" key="8">
    <source>
        <dbReference type="ARBA" id="ARBA00022670"/>
    </source>
</evidence>
<evidence type="ECO:0000256" key="6">
    <source>
        <dbReference type="ARBA" id="ARBA00015611"/>
    </source>
</evidence>
<reference evidence="14 15" key="1">
    <citation type="submission" date="2020-03" db="EMBL/GenBank/DDBJ databases">
        <title>Genomic Encyclopedia of Type Strains, Phase III (KMG-III): the genomes of soil and plant-associated and newly described type strains.</title>
        <authorList>
            <person name="Whitman W."/>
        </authorList>
    </citation>
    <scope>NUCLEOTIDE SEQUENCE [LARGE SCALE GENOMIC DNA]</scope>
    <source>
        <strain evidence="14 15">CECT 8804</strain>
    </source>
</reference>
<dbReference type="EC" id="3.4.11.2" evidence="5"/>
<keyword evidence="12" id="KW-0482">Metalloprotease</keyword>
<comment type="similarity">
    <text evidence="4">Belongs to the peptidase M1 family.</text>
</comment>
<name>A0ABX0TZ67_9SPHN</name>
<keyword evidence="7" id="KW-0963">Cytoplasm</keyword>